<sequence>MPVIPVPGRQHTWAALTPATAYVFGVESADDTRVVQHYWGPRLPGAALEEVAADATAWFVTGFHDPADVCELLPVDGGRRWGVPSLQAVYPGGVRSVELSFDRAVEHGPGELELVLRDQVHGLRVGLFVRVHDDTDVVERWTAVTNESGEPVHLQRLDSGAWALPEQAGHRCTGVAGAWGRETRLHRGELPVGETTFTSRTGTTSHRANPWIMIGDAGETTGEVWSVALAWSGSWRLTAQRRPEGDVAVTAGFGHEGLTWPLAPGAALRTPSALGLHTTGGYGAASRAWHAYARGHVLPTPAEERPVLYNSWEATGFDVTEDGQLALARRAAELGVELFVVDDGWFGTRTDDTRGLGDWWPNPDRFPQGLGKLFDGARDLGMQAGLWVEPEMVNPDSDLYREHPDWTLHFPGRRRDTMRNQLVLNFGREDVRAWALAWLDGLVTEYGLAYLKWDMNRSFSQAGWAEGGDLLWIEHTRGVYAIMDELRARHPGLRIESCSGGGGRADLGILRRTDQVWTSDNTDARDRQAIQDGFSYLYPASVMSCWVTDSPNPITGREVPLRYRFHVAMAGTLGIGGDLTRWSEEELAEARELVAAYKEVRPVIQHGELRRLTGSPGVTASAVQYTLGDRVVVLAYNPYKLDERPPRRLRLEGLDPEALYEDGAGVRRHGAALMHHGLTPASWSLYGPDYRSEMVALRRVQGGS</sequence>
<evidence type="ECO:0000256" key="4">
    <source>
        <dbReference type="ARBA" id="ARBA00023295"/>
    </source>
</evidence>
<dbReference type="Pfam" id="PF16874">
    <property type="entry name" value="Glyco_hydro_36C"/>
    <property type="match status" value="1"/>
</dbReference>
<dbReference type="PANTHER" id="PTHR43053:SF3">
    <property type="entry name" value="ALPHA-GALACTOSIDASE C-RELATED"/>
    <property type="match status" value="1"/>
</dbReference>
<dbReference type="AlphaFoldDB" id="A0A7Y6ICB6"/>
<feature type="binding site" evidence="7">
    <location>
        <position position="419"/>
    </location>
    <ligand>
        <name>substrate</name>
    </ligand>
</feature>
<keyword evidence="11" id="KW-1185">Reference proteome</keyword>
<dbReference type="GO" id="GO:0016052">
    <property type="term" value="P:carbohydrate catabolic process"/>
    <property type="evidence" value="ECO:0007669"/>
    <property type="project" value="InterPro"/>
</dbReference>
<feature type="binding site" evidence="7">
    <location>
        <position position="179"/>
    </location>
    <ligand>
        <name>substrate</name>
    </ligand>
</feature>
<dbReference type="InterPro" id="IPR017853">
    <property type="entry name" value="GH"/>
</dbReference>
<dbReference type="CDD" id="cd14791">
    <property type="entry name" value="GH36"/>
    <property type="match status" value="1"/>
</dbReference>
<organism evidence="10 11">
    <name type="scientific">Nonomuraea montanisoli</name>
    <dbReference type="NCBI Taxonomy" id="2741721"/>
    <lineage>
        <taxon>Bacteria</taxon>
        <taxon>Bacillati</taxon>
        <taxon>Actinomycetota</taxon>
        <taxon>Actinomycetes</taxon>
        <taxon>Streptosporangiales</taxon>
        <taxon>Streptosporangiaceae</taxon>
        <taxon>Nonomuraea</taxon>
    </lineage>
</organism>
<dbReference type="InterPro" id="IPR013780">
    <property type="entry name" value="Glyco_hydro_b"/>
</dbReference>
<dbReference type="Pfam" id="PF16875">
    <property type="entry name" value="Glyco_hydro_36N"/>
    <property type="match status" value="1"/>
</dbReference>
<feature type="binding site" evidence="7">
    <location>
        <position position="498"/>
    </location>
    <ligand>
        <name>substrate</name>
    </ligand>
</feature>
<evidence type="ECO:0000256" key="7">
    <source>
        <dbReference type="PIRSR" id="PIRSR005536-2"/>
    </source>
</evidence>
<feature type="domain" description="Glycosyl hydrolase family 36 N-terminal" evidence="9">
    <location>
        <begin position="35"/>
        <end position="263"/>
    </location>
</feature>
<dbReference type="InterPro" id="IPR050985">
    <property type="entry name" value="Alpha-glycosidase_related"/>
</dbReference>
<reference evidence="10 11" key="1">
    <citation type="submission" date="2020-06" db="EMBL/GenBank/DDBJ databases">
        <title>Nonomuraea sp. SMC257, a novel actinomycete isolated from soil.</title>
        <authorList>
            <person name="Chanama M."/>
        </authorList>
    </citation>
    <scope>NUCLEOTIDE SEQUENCE [LARGE SCALE GENOMIC DNA]</scope>
    <source>
        <strain evidence="10 11">SMC257</strain>
    </source>
</reference>
<evidence type="ECO:0000256" key="5">
    <source>
        <dbReference type="PIRNR" id="PIRNR005536"/>
    </source>
</evidence>
<evidence type="ECO:0000256" key="6">
    <source>
        <dbReference type="PIRSR" id="PIRSR005536-1"/>
    </source>
</evidence>
<evidence type="ECO:0000313" key="11">
    <source>
        <dbReference type="Proteomes" id="UP000586042"/>
    </source>
</evidence>
<dbReference type="SUPFAM" id="SSF51445">
    <property type="entry name" value="(Trans)glycosidases"/>
    <property type="match status" value="1"/>
</dbReference>
<dbReference type="InterPro" id="IPR031704">
    <property type="entry name" value="Glyco_hydro_36_N"/>
</dbReference>
<feature type="active site" description="Nucleophile" evidence="6">
    <location>
        <position position="454"/>
    </location>
</feature>
<protein>
    <recommendedName>
        <fullName evidence="2 5">Alpha-galactosidase</fullName>
        <ecNumber evidence="2 5">3.2.1.22</ecNumber>
    </recommendedName>
</protein>
<dbReference type="InterPro" id="IPR013785">
    <property type="entry name" value="Aldolase_TIM"/>
</dbReference>
<dbReference type="FunFam" id="3.20.20.70:FF:000118">
    <property type="entry name" value="Alpha-galactosidase"/>
    <property type="match status" value="1"/>
</dbReference>
<name>A0A7Y6ICB6_9ACTN</name>
<dbReference type="EMBL" id="JABWGN010000008">
    <property type="protein sequence ID" value="NUW34299.1"/>
    <property type="molecule type" value="Genomic_DNA"/>
</dbReference>
<comment type="caution">
    <text evidence="10">The sequence shown here is derived from an EMBL/GenBank/DDBJ whole genome shotgun (WGS) entry which is preliminary data.</text>
</comment>
<feature type="binding site" evidence="7">
    <location>
        <position position="520"/>
    </location>
    <ligand>
        <name>substrate</name>
    </ligand>
</feature>
<accession>A0A7Y6ICB6</accession>
<dbReference type="Proteomes" id="UP000586042">
    <property type="component" value="Unassembled WGS sequence"/>
</dbReference>
<dbReference type="Gene3D" id="2.70.98.60">
    <property type="entry name" value="alpha-galactosidase from lactobacil brevis"/>
    <property type="match status" value="1"/>
</dbReference>
<evidence type="ECO:0000256" key="2">
    <source>
        <dbReference type="ARBA" id="ARBA00012755"/>
    </source>
</evidence>
<evidence type="ECO:0000259" key="9">
    <source>
        <dbReference type="Pfam" id="PF16875"/>
    </source>
</evidence>
<comment type="catalytic activity">
    <reaction evidence="1 5">
        <text>Hydrolysis of terminal, non-reducing alpha-D-galactose residues in alpha-D-galactosides, including galactose oligosaccharides, galactomannans and galactolipids.</text>
        <dbReference type="EC" id="3.2.1.22"/>
    </reaction>
</comment>
<dbReference type="PIRSF" id="PIRSF005536">
    <property type="entry name" value="Agal"/>
    <property type="match status" value="1"/>
</dbReference>
<feature type="binding site" evidence="7">
    <location>
        <begin position="342"/>
        <end position="343"/>
    </location>
    <ligand>
        <name>substrate</name>
    </ligand>
</feature>
<evidence type="ECO:0000256" key="3">
    <source>
        <dbReference type="ARBA" id="ARBA00022801"/>
    </source>
</evidence>
<feature type="binding site" evidence="7">
    <location>
        <begin position="452"/>
        <end position="456"/>
    </location>
    <ligand>
        <name>substrate</name>
    </ligand>
</feature>
<evidence type="ECO:0000259" key="8">
    <source>
        <dbReference type="Pfam" id="PF16874"/>
    </source>
</evidence>
<dbReference type="EC" id="3.2.1.22" evidence="2 5"/>
<dbReference type="InterPro" id="IPR038417">
    <property type="entry name" value="Alpga-gal_N_sf"/>
</dbReference>
<dbReference type="PRINTS" id="PR00743">
    <property type="entry name" value="GLHYDRLASE36"/>
</dbReference>
<feature type="active site" description="Proton donor" evidence="6">
    <location>
        <position position="520"/>
    </location>
</feature>
<gene>
    <name evidence="10" type="ORF">HTZ77_23080</name>
</gene>
<dbReference type="RefSeq" id="WP_175591721.1">
    <property type="nucleotide sequence ID" value="NZ_JABWGN010000008.1"/>
</dbReference>
<feature type="domain" description="Glycosyl hydrolase family 36 C-terminal" evidence="8">
    <location>
        <begin position="628"/>
        <end position="697"/>
    </location>
</feature>
<dbReference type="PANTHER" id="PTHR43053">
    <property type="entry name" value="GLYCOSIDASE FAMILY 31"/>
    <property type="match status" value="1"/>
</dbReference>
<dbReference type="Gene3D" id="3.20.20.70">
    <property type="entry name" value="Aldolase class I"/>
    <property type="match status" value="1"/>
</dbReference>
<dbReference type="Gene3D" id="2.60.40.1180">
    <property type="entry name" value="Golgi alpha-mannosidase II"/>
    <property type="match status" value="1"/>
</dbReference>
<keyword evidence="3 5" id="KW-0378">Hydrolase</keyword>
<proteinExistence type="inferred from homology"/>
<dbReference type="GO" id="GO:0004557">
    <property type="term" value="F:alpha-galactosidase activity"/>
    <property type="evidence" value="ECO:0007669"/>
    <property type="project" value="UniProtKB-UniRule"/>
</dbReference>
<dbReference type="InterPro" id="IPR002252">
    <property type="entry name" value="Glyco_hydro_36"/>
</dbReference>
<evidence type="ECO:0000313" key="10">
    <source>
        <dbReference type="EMBL" id="NUW34299.1"/>
    </source>
</evidence>
<evidence type="ECO:0000256" key="1">
    <source>
        <dbReference type="ARBA" id="ARBA00001255"/>
    </source>
</evidence>
<dbReference type="InterPro" id="IPR031705">
    <property type="entry name" value="Glyco_hydro_36_C"/>
</dbReference>
<dbReference type="Pfam" id="PF02065">
    <property type="entry name" value="Melibiase"/>
    <property type="match status" value="1"/>
</dbReference>
<comment type="similarity">
    <text evidence="5">Belongs to the glycosyl hydrolase.</text>
</comment>
<keyword evidence="4 5" id="KW-0326">Glycosidase</keyword>